<organism evidence="2 3">
    <name type="scientific">Frankia canadensis</name>
    <dbReference type="NCBI Taxonomy" id="1836972"/>
    <lineage>
        <taxon>Bacteria</taxon>
        <taxon>Bacillati</taxon>
        <taxon>Actinomycetota</taxon>
        <taxon>Actinomycetes</taxon>
        <taxon>Frankiales</taxon>
        <taxon>Frankiaceae</taxon>
        <taxon>Frankia</taxon>
    </lineage>
</organism>
<dbReference type="GO" id="GO:0016627">
    <property type="term" value="F:oxidoreductase activity, acting on the CH-CH group of donors"/>
    <property type="evidence" value="ECO:0007669"/>
    <property type="project" value="InterPro"/>
</dbReference>
<evidence type="ECO:0000256" key="1">
    <source>
        <dbReference type="SAM" id="MobiDB-lite"/>
    </source>
</evidence>
<proteinExistence type="predicted"/>
<reference evidence="2 3" key="1">
    <citation type="submission" date="2017-06" db="EMBL/GenBank/DDBJ databases">
        <authorList>
            <person name="Kim H.J."/>
            <person name="Triplett B.A."/>
        </authorList>
    </citation>
    <scope>NUCLEOTIDE SEQUENCE [LARGE SCALE GENOMIC DNA]</scope>
    <source>
        <strain evidence="2">FRACA_ARgP5</strain>
    </source>
</reference>
<protein>
    <submittedName>
        <fullName evidence="2">Uncharacterized protein</fullName>
    </submittedName>
</protein>
<gene>
    <name evidence="2" type="ORF">FRACA_1370008</name>
</gene>
<name>A0A2I2KL00_9ACTN</name>
<dbReference type="AlphaFoldDB" id="A0A2I2KL00"/>
<dbReference type="EMBL" id="FZMO01000043">
    <property type="protein sequence ID" value="SNQ46349.1"/>
    <property type="molecule type" value="Genomic_DNA"/>
</dbReference>
<dbReference type="InterPro" id="IPR046373">
    <property type="entry name" value="Acyl-CoA_Oxase/DH_mid-dom_sf"/>
</dbReference>
<dbReference type="Gene3D" id="2.40.110.10">
    <property type="entry name" value="Butyryl-CoA Dehydrogenase, subunit A, domain 2"/>
    <property type="match status" value="1"/>
</dbReference>
<keyword evidence="3" id="KW-1185">Reference proteome</keyword>
<feature type="compositionally biased region" description="Polar residues" evidence="1">
    <location>
        <begin position="31"/>
        <end position="41"/>
    </location>
</feature>
<dbReference type="Proteomes" id="UP000234331">
    <property type="component" value="Unassembled WGS sequence"/>
</dbReference>
<evidence type="ECO:0000313" key="3">
    <source>
        <dbReference type="Proteomes" id="UP000234331"/>
    </source>
</evidence>
<feature type="compositionally biased region" description="Basic and acidic residues" evidence="1">
    <location>
        <begin position="13"/>
        <end position="23"/>
    </location>
</feature>
<evidence type="ECO:0000313" key="2">
    <source>
        <dbReference type="EMBL" id="SNQ46349.1"/>
    </source>
</evidence>
<feature type="region of interest" description="Disordered" evidence="1">
    <location>
        <begin position="1"/>
        <end position="58"/>
    </location>
</feature>
<accession>A0A2I2KL00</accession>
<sequence>MPVGSVGPSGLSRRRDQPGVRIEDDWDGMGQRTTARSTQPSGAPARHGLGRGVAGSRTARCRRRRVHDGLILRPEIVCGYAGAGSRSALSKGG</sequence>